<protein>
    <submittedName>
        <fullName evidence="1">Uncharacterized protein</fullName>
    </submittedName>
</protein>
<evidence type="ECO:0000313" key="2">
    <source>
        <dbReference type="Proteomes" id="UP000248840"/>
    </source>
</evidence>
<evidence type="ECO:0000313" key="1">
    <source>
        <dbReference type="EMBL" id="RAR72847.1"/>
    </source>
</evidence>
<dbReference type="RefSeq" id="WP_112112840.1">
    <property type="nucleotide sequence ID" value="NZ_QLSZ01000004.1"/>
</dbReference>
<proteinExistence type="predicted"/>
<comment type="caution">
    <text evidence="1">The sequence shown here is derived from an EMBL/GenBank/DDBJ whole genome shotgun (WGS) entry which is preliminary data.</text>
</comment>
<dbReference type="OrthoDB" id="1446480at2"/>
<dbReference type="EMBL" id="QLSZ01000004">
    <property type="protein sequence ID" value="RAR72847.1"/>
    <property type="molecule type" value="Genomic_DNA"/>
</dbReference>
<organism evidence="1 2">
    <name type="scientific">Flavobacterium aciduliphilum</name>
    <dbReference type="NCBI Taxonomy" id="1101402"/>
    <lineage>
        <taxon>Bacteria</taxon>
        <taxon>Pseudomonadati</taxon>
        <taxon>Bacteroidota</taxon>
        <taxon>Flavobacteriia</taxon>
        <taxon>Flavobacteriales</taxon>
        <taxon>Flavobacteriaceae</taxon>
        <taxon>Flavobacterium</taxon>
    </lineage>
</organism>
<reference evidence="1 2" key="1">
    <citation type="submission" date="2018-06" db="EMBL/GenBank/DDBJ databases">
        <title>Genomic Encyclopedia of Archaeal and Bacterial Type Strains, Phase II (KMG-II): from individual species to whole genera.</title>
        <authorList>
            <person name="Goeker M."/>
        </authorList>
    </citation>
    <scope>NUCLEOTIDE SEQUENCE [LARGE SCALE GENOMIC DNA]</scope>
    <source>
        <strain evidence="1 2">DSM 25663</strain>
    </source>
</reference>
<name>A0A328YQN2_9FLAO</name>
<dbReference type="AlphaFoldDB" id="A0A328YQN2"/>
<keyword evidence="2" id="KW-1185">Reference proteome</keyword>
<dbReference type="Proteomes" id="UP000248840">
    <property type="component" value="Unassembled WGS sequence"/>
</dbReference>
<accession>A0A328YQN2</accession>
<gene>
    <name evidence="1" type="ORF">CLV55_104107</name>
</gene>
<sequence length="146" mass="16602">MKTLGILLLTFFMIKGCSKEQVNDLASVQIEYSASKRGFYEKITIENHTVYCSKNREDETKGEAIALSKEDGEDLLQIMKNTDLEHLASFEGPTQKRFYDGAAIASIKITYKGKEYQSNTFDHGFPPKEIEKLVFKVVELGEKRAH</sequence>